<evidence type="ECO:0000313" key="12">
    <source>
        <dbReference type="Proteomes" id="UP000181728"/>
    </source>
</evidence>
<dbReference type="GO" id="GO:0005524">
    <property type="term" value="F:ATP binding"/>
    <property type="evidence" value="ECO:0007669"/>
    <property type="project" value="UniProtKB-UniRule"/>
</dbReference>
<reference evidence="11 12" key="1">
    <citation type="journal article" date="2016" name="BMC Genomics">
        <title>Consensus pan-genome assembly of the specialised wine bacterium Oenococcus oeni.</title>
        <authorList>
            <person name="Sternes P.R."/>
            <person name="Borneman A.R."/>
        </authorList>
    </citation>
    <scope>NUCLEOTIDE SEQUENCE [LARGE SCALE GENOMIC DNA]</scope>
    <source>
        <strain evidence="11 12">AWRIB661</strain>
    </source>
</reference>
<dbReference type="Gene3D" id="3.40.50.300">
    <property type="entry name" value="P-loop containing nucleotide triphosphate hydrolases"/>
    <property type="match status" value="1"/>
</dbReference>
<sequence>MSDPHLKEKVVVIAGPTASGKSDLAIKIAQMIDSEIISEDAFQIYRGLDIGTAKPSKDDLAKVKHHFIDIKEVDESYSAYEFARDARIVINQISSKKKIPLIVGGSGFFLQTLLGDRRISDKDNPIVPKKAGIENRLYNALLIGLNTERSQLYDRINQRVERMFEKGIVKEAENLFRQQGNFQSKKAIGYREFAGYFANQYDLSEVETLIKRDSRRYAKRQLTYFKNQFPDMRWFDTKQITENPKLIIDLVKKFNQF</sequence>
<dbReference type="InterPro" id="IPR018022">
    <property type="entry name" value="IPT"/>
</dbReference>
<keyword evidence="6 10" id="KW-0547">Nucleotide-binding</keyword>
<comment type="subunit">
    <text evidence="10">Monomer.</text>
</comment>
<evidence type="ECO:0000256" key="4">
    <source>
        <dbReference type="ARBA" id="ARBA00022679"/>
    </source>
</evidence>
<accession>A0A483BBQ6</accession>
<evidence type="ECO:0000256" key="9">
    <source>
        <dbReference type="ARBA" id="ARBA00049563"/>
    </source>
</evidence>
<protein>
    <recommendedName>
        <fullName evidence="10">tRNA dimethylallyltransferase</fullName>
        <ecNumber evidence="10">2.5.1.75</ecNumber>
    </recommendedName>
    <alternativeName>
        <fullName evidence="10">Dimethylallyl diphosphate:tRNA dimethylallyltransferase</fullName>
        <shortName evidence="10">DMAPP:tRNA dimethylallyltransferase</shortName>
        <shortName evidence="10">DMATase</shortName>
    </alternativeName>
    <alternativeName>
        <fullName evidence="10">Isopentenyl-diphosphate:tRNA isopentenyltransferase</fullName>
        <shortName evidence="10">IPP transferase</shortName>
        <shortName evidence="10">IPPT</shortName>
        <shortName evidence="10">IPTase</shortName>
    </alternativeName>
</protein>
<dbReference type="AlphaFoldDB" id="A0A483BBQ6"/>
<organism evidence="11 12">
    <name type="scientific">Oenococcus oeni</name>
    <name type="common">Leuconostoc oenos</name>
    <dbReference type="NCBI Taxonomy" id="1247"/>
    <lineage>
        <taxon>Bacteria</taxon>
        <taxon>Bacillati</taxon>
        <taxon>Bacillota</taxon>
        <taxon>Bacilli</taxon>
        <taxon>Lactobacillales</taxon>
        <taxon>Lactobacillaceae</taxon>
        <taxon>Oenococcus</taxon>
    </lineage>
</organism>
<dbReference type="SMR" id="A0A483BBQ6"/>
<evidence type="ECO:0000256" key="1">
    <source>
        <dbReference type="ARBA" id="ARBA00001946"/>
    </source>
</evidence>
<evidence type="ECO:0000256" key="8">
    <source>
        <dbReference type="ARBA" id="ARBA00022842"/>
    </source>
</evidence>
<dbReference type="InterPro" id="IPR027417">
    <property type="entry name" value="P-loop_NTPase"/>
</dbReference>
<name>A0A483BBQ6_OENOE</name>
<evidence type="ECO:0000256" key="10">
    <source>
        <dbReference type="HAMAP-Rule" id="MF_00185"/>
    </source>
</evidence>
<comment type="similarity">
    <text evidence="3 10">Belongs to the IPP transferase family.</text>
</comment>
<dbReference type="HAMAP" id="MF_00185">
    <property type="entry name" value="IPP_trans"/>
    <property type="match status" value="1"/>
</dbReference>
<comment type="caution">
    <text evidence="10">Lacks conserved residue(s) required for the propagation of feature annotation.</text>
</comment>
<comment type="catalytic activity">
    <reaction evidence="9 10">
        <text>adenosine(37) in tRNA + dimethylallyl diphosphate = N(6)-dimethylallyladenosine(37) in tRNA + diphosphate</text>
        <dbReference type="Rhea" id="RHEA:26482"/>
        <dbReference type="Rhea" id="RHEA-COMP:10162"/>
        <dbReference type="Rhea" id="RHEA-COMP:10375"/>
        <dbReference type="ChEBI" id="CHEBI:33019"/>
        <dbReference type="ChEBI" id="CHEBI:57623"/>
        <dbReference type="ChEBI" id="CHEBI:74411"/>
        <dbReference type="ChEBI" id="CHEBI:74415"/>
        <dbReference type="EC" id="2.5.1.75"/>
    </reaction>
</comment>
<feature type="site" description="Interaction with substrate tRNA" evidence="10">
    <location>
        <position position="117"/>
    </location>
</feature>
<evidence type="ECO:0000256" key="6">
    <source>
        <dbReference type="ARBA" id="ARBA00022741"/>
    </source>
</evidence>
<feature type="binding site" evidence="10">
    <location>
        <begin position="17"/>
        <end position="22"/>
    </location>
    <ligand>
        <name>substrate</name>
    </ligand>
</feature>
<dbReference type="PANTHER" id="PTHR11088:SF60">
    <property type="entry name" value="TRNA DIMETHYLALLYLTRANSFERASE"/>
    <property type="match status" value="1"/>
</dbReference>
<feature type="binding site" evidence="10">
    <location>
        <begin position="15"/>
        <end position="22"/>
    </location>
    <ligand>
        <name>ATP</name>
        <dbReference type="ChEBI" id="CHEBI:30616"/>
    </ligand>
</feature>
<dbReference type="Proteomes" id="UP000181728">
    <property type="component" value="Unassembled WGS sequence"/>
</dbReference>
<dbReference type="InterPro" id="IPR039657">
    <property type="entry name" value="Dimethylallyltransferase"/>
</dbReference>
<feature type="site" description="Interaction with substrate tRNA" evidence="10">
    <location>
        <position position="106"/>
    </location>
</feature>
<dbReference type="GeneID" id="75065976"/>
<keyword evidence="5 10" id="KW-0819">tRNA processing</keyword>
<keyword evidence="7 10" id="KW-0067">ATP-binding</keyword>
<dbReference type="GO" id="GO:0006400">
    <property type="term" value="P:tRNA modification"/>
    <property type="evidence" value="ECO:0007669"/>
    <property type="project" value="TreeGrafter"/>
</dbReference>
<gene>
    <name evidence="10" type="primary">miaA</name>
    <name evidence="11" type="ORF">ATX59_04590</name>
</gene>
<evidence type="ECO:0000313" key="11">
    <source>
        <dbReference type="EMBL" id="OIM21450.1"/>
    </source>
</evidence>
<dbReference type="Pfam" id="PF01715">
    <property type="entry name" value="IPPT"/>
    <property type="match status" value="2"/>
</dbReference>
<comment type="cofactor">
    <cofactor evidence="1 10">
        <name>Mg(2+)</name>
        <dbReference type="ChEBI" id="CHEBI:18420"/>
    </cofactor>
</comment>
<dbReference type="PANTHER" id="PTHR11088">
    <property type="entry name" value="TRNA DIMETHYLALLYLTRANSFERASE"/>
    <property type="match status" value="1"/>
</dbReference>
<dbReference type="GO" id="GO:0052381">
    <property type="term" value="F:tRNA dimethylallyltransferase activity"/>
    <property type="evidence" value="ECO:0007669"/>
    <property type="project" value="UniProtKB-UniRule"/>
</dbReference>
<evidence type="ECO:0000256" key="7">
    <source>
        <dbReference type="ARBA" id="ARBA00022840"/>
    </source>
</evidence>
<evidence type="ECO:0000256" key="5">
    <source>
        <dbReference type="ARBA" id="ARBA00022694"/>
    </source>
</evidence>
<dbReference type="EMBL" id="MLOK01000036">
    <property type="protein sequence ID" value="OIM21450.1"/>
    <property type="molecule type" value="Genomic_DNA"/>
</dbReference>
<evidence type="ECO:0000256" key="3">
    <source>
        <dbReference type="ARBA" id="ARBA00005842"/>
    </source>
</evidence>
<dbReference type="SUPFAM" id="SSF52540">
    <property type="entry name" value="P-loop containing nucleoside triphosphate hydrolases"/>
    <property type="match status" value="1"/>
</dbReference>
<evidence type="ECO:0000256" key="2">
    <source>
        <dbReference type="ARBA" id="ARBA00003213"/>
    </source>
</evidence>
<dbReference type="EC" id="2.5.1.75" evidence="10"/>
<comment type="function">
    <text evidence="2 10">Catalyzes the transfer of a dimethylallyl group onto the adenine at position 37 in tRNAs that read codons beginning with uridine, leading to the formation of N6-(dimethylallyl)adenosine (i(6)A).</text>
</comment>
<dbReference type="RefSeq" id="WP_002816636.1">
    <property type="nucleotide sequence ID" value="NZ_CP027431.1"/>
</dbReference>
<keyword evidence="4 10" id="KW-0808">Transferase</keyword>
<keyword evidence="8 10" id="KW-0460">Magnesium</keyword>
<proteinExistence type="inferred from homology"/>
<comment type="caution">
    <text evidence="11">The sequence shown here is derived from an EMBL/GenBank/DDBJ whole genome shotgun (WGS) entry which is preliminary data.</text>
</comment>
<dbReference type="OMA" id="VPHYLID"/>